<evidence type="ECO:0000313" key="3">
    <source>
        <dbReference type="Proteomes" id="UP001139157"/>
    </source>
</evidence>
<protein>
    <submittedName>
        <fullName evidence="2">NAD(P)H nitroreductase</fullName>
    </submittedName>
</protein>
<dbReference type="RefSeq" id="WP_251908943.1">
    <property type="nucleotide sequence ID" value="NZ_JAMRXG010000001.1"/>
</dbReference>
<dbReference type="GO" id="GO:0016491">
    <property type="term" value="F:oxidoreductase activity"/>
    <property type="evidence" value="ECO:0007669"/>
    <property type="project" value="InterPro"/>
</dbReference>
<dbReference type="InterPro" id="IPR050627">
    <property type="entry name" value="Nitroreductase/BluB"/>
</dbReference>
<reference evidence="2" key="1">
    <citation type="submission" date="2022-06" db="EMBL/GenBank/DDBJ databases">
        <title>Novel species in genus nocardia.</title>
        <authorList>
            <person name="Li F."/>
        </authorList>
    </citation>
    <scope>NUCLEOTIDE SEQUENCE</scope>
    <source>
        <strain evidence="2">CDC141</strain>
    </source>
</reference>
<keyword evidence="3" id="KW-1185">Reference proteome</keyword>
<dbReference type="InterPro" id="IPR000415">
    <property type="entry name" value="Nitroreductase-like"/>
</dbReference>
<proteinExistence type="predicted"/>
<dbReference type="Pfam" id="PF00881">
    <property type="entry name" value="Nitroreductase"/>
    <property type="match status" value="1"/>
</dbReference>
<sequence>MTRGYPGVETIRAAIGLAQRAPSLHNSQPWRWRLVADTLDLYADPARHLAATDPQRRALILSCGVALHHLRIALATLGWAAHVRHVPDPGDPDHLAALRLTPRRPTGIDIGLTAAMVHRRSDRRRFRSGRIPRLYLRSAAKYAGRFGASVRPVSDSARPQLAKLIRVAAERHRDDALYQVELAAWSGLRDGVAEGIPARNIAPIRAEDLLPGRDFHNPALIDPTARPDAADWVTICTDGDDRAAQLRAGETLSALLLAATDLGLSTCVQTEPLGVVDLREQIRYAICDGEYPQAMVRAGVPLGLSPLPETPRRGLEDVVTD</sequence>
<accession>A0A9X2E5M8</accession>
<dbReference type="InterPro" id="IPR029479">
    <property type="entry name" value="Nitroreductase"/>
</dbReference>
<name>A0A9X2E5M8_9NOCA</name>
<organism evidence="2 3">
    <name type="scientific">Nocardia pulmonis</name>
    <dbReference type="NCBI Taxonomy" id="2951408"/>
    <lineage>
        <taxon>Bacteria</taxon>
        <taxon>Bacillati</taxon>
        <taxon>Actinomycetota</taxon>
        <taxon>Actinomycetes</taxon>
        <taxon>Mycobacteriales</taxon>
        <taxon>Nocardiaceae</taxon>
        <taxon>Nocardia</taxon>
    </lineage>
</organism>
<dbReference type="NCBIfam" id="NF047509">
    <property type="entry name" value="Rv3131_FMN_oxido"/>
    <property type="match status" value="1"/>
</dbReference>
<dbReference type="Proteomes" id="UP001139157">
    <property type="component" value="Unassembled WGS sequence"/>
</dbReference>
<dbReference type="Gene3D" id="3.40.109.10">
    <property type="entry name" value="NADH Oxidase"/>
    <property type="match status" value="1"/>
</dbReference>
<comment type="caution">
    <text evidence="2">The sequence shown here is derived from an EMBL/GenBank/DDBJ whole genome shotgun (WGS) entry which is preliminary data.</text>
</comment>
<gene>
    <name evidence="2" type="ORF">NDR86_01100</name>
</gene>
<dbReference type="SUPFAM" id="SSF55469">
    <property type="entry name" value="FMN-dependent nitroreductase-like"/>
    <property type="match status" value="2"/>
</dbReference>
<dbReference type="EMBL" id="JAMRXG010000001">
    <property type="protein sequence ID" value="MCM6772066.1"/>
    <property type="molecule type" value="Genomic_DNA"/>
</dbReference>
<dbReference type="PANTHER" id="PTHR23026">
    <property type="entry name" value="NADPH NITROREDUCTASE"/>
    <property type="match status" value="1"/>
</dbReference>
<evidence type="ECO:0000259" key="1">
    <source>
        <dbReference type="Pfam" id="PF00881"/>
    </source>
</evidence>
<evidence type="ECO:0000313" key="2">
    <source>
        <dbReference type="EMBL" id="MCM6772066.1"/>
    </source>
</evidence>
<feature type="domain" description="Nitroreductase" evidence="1">
    <location>
        <begin position="118"/>
        <end position="284"/>
    </location>
</feature>
<dbReference type="AlphaFoldDB" id="A0A9X2E5M8"/>
<dbReference type="PANTHER" id="PTHR23026:SF123">
    <property type="entry name" value="NAD(P)H NITROREDUCTASE RV3131-RELATED"/>
    <property type="match status" value="1"/>
</dbReference>